<evidence type="ECO:0000313" key="1">
    <source>
        <dbReference type="EMBL" id="KAI4310956.1"/>
    </source>
</evidence>
<organism evidence="1 2">
    <name type="scientific">Melastoma candidum</name>
    <dbReference type="NCBI Taxonomy" id="119954"/>
    <lineage>
        <taxon>Eukaryota</taxon>
        <taxon>Viridiplantae</taxon>
        <taxon>Streptophyta</taxon>
        <taxon>Embryophyta</taxon>
        <taxon>Tracheophyta</taxon>
        <taxon>Spermatophyta</taxon>
        <taxon>Magnoliopsida</taxon>
        <taxon>eudicotyledons</taxon>
        <taxon>Gunneridae</taxon>
        <taxon>Pentapetalae</taxon>
        <taxon>rosids</taxon>
        <taxon>malvids</taxon>
        <taxon>Myrtales</taxon>
        <taxon>Melastomataceae</taxon>
        <taxon>Melastomatoideae</taxon>
        <taxon>Melastomateae</taxon>
        <taxon>Melastoma</taxon>
    </lineage>
</organism>
<reference evidence="2" key="1">
    <citation type="journal article" date="2023" name="Front. Plant Sci.">
        <title>Chromosomal-level genome assembly of Melastoma candidum provides insights into trichome evolution.</title>
        <authorList>
            <person name="Zhong Y."/>
            <person name="Wu W."/>
            <person name="Sun C."/>
            <person name="Zou P."/>
            <person name="Liu Y."/>
            <person name="Dai S."/>
            <person name="Zhou R."/>
        </authorList>
    </citation>
    <scope>NUCLEOTIDE SEQUENCE [LARGE SCALE GENOMIC DNA]</scope>
</reference>
<gene>
    <name evidence="1" type="ORF">MLD38_035898</name>
</gene>
<evidence type="ECO:0000313" key="2">
    <source>
        <dbReference type="Proteomes" id="UP001057402"/>
    </source>
</evidence>
<keyword evidence="2" id="KW-1185">Reference proteome</keyword>
<sequence length="197" mass="21495">MSNAANYGYSPVYGYSTTSGSTNSYYQQPSRGVVGDMWRQPSVNPNNYYQQPSRGTGGDVSYGYDVYKKYEQTPGRGGYLEVGHKDEFGKLGGEFQTNYNRGLYGRGYEKEYISSGAYEGTSTGYAGTMTGATNDIGTAVNLLMGASSGGSGTRIREVESPVNYYPAMHSTMDASKRYGSFSLAPRRSYAGEPPKYY</sequence>
<protein>
    <submittedName>
        <fullName evidence="1">Uncharacterized protein</fullName>
    </submittedName>
</protein>
<comment type="caution">
    <text evidence="1">The sequence shown here is derived from an EMBL/GenBank/DDBJ whole genome shotgun (WGS) entry which is preliminary data.</text>
</comment>
<dbReference type="EMBL" id="CM042890">
    <property type="protein sequence ID" value="KAI4310956.1"/>
    <property type="molecule type" value="Genomic_DNA"/>
</dbReference>
<name>A0ACB9LI75_9MYRT</name>
<dbReference type="Proteomes" id="UP001057402">
    <property type="component" value="Chromosome 11"/>
</dbReference>
<accession>A0ACB9LI75</accession>
<proteinExistence type="predicted"/>